<dbReference type="EMBL" id="JALNTZ010000002">
    <property type="protein sequence ID" value="KAJ3663497.1"/>
    <property type="molecule type" value="Genomic_DNA"/>
</dbReference>
<feature type="signal peptide" evidence="2">
    <location>
        <begin position="1"/>
        <end position="24"/>
    </location>
</feature>
<keyword evidence="1" id="KW-0812">Transmembrane</keyword>
<protein>
    <submittedName>
        <fullName evidence="3">Uncharacterized protein</fullName>
    </submittedName>
</protein>
<proteinExistence type="predicted"/>
<evidence type="ECO:0000313" key="3">
    <source>
        <dbReference type="EMBL" id="KAJ3663497.1"/>
    </source>
</evidence>
<gene>
    <name evidence="3" type="ORF">Zmor_007754</name>
</gene>
<sequence>MAPHSRSLWLGLALLALSAGPARAQDEGACYGPGSIALAVILSVVLTAALLAGLFYLWRKYRKPKGESCRLFCV</sequence>
<comment type="caution">
    <text evidence="3">The sequence shown here is derived from an EMBL/GenBank/DDBJ whole genome shotgun (WGS) entry which is preliminary data.</text>
</comment>
<dbReference type="Proteomes" id="UP001168821">
    <property type="component" value="Unassembled WGS sequence"/>
</dbReference>
<feature type="transmembrane region" description="Helical" evidence="1">
    <location>
        <begin position="34"/>
        <end position="58"/>
    </location>
</feature>
<evidence type="ECO:0000256" key="2">
    <source>
        <dbReference type="SAM" id="SignalP"/>
    </source>
</evidence>
<organism evidence="3 4">
    <name type="scientific">Zophobas morio</name>
    <dbReference type="NCBI Taxonomy" id="2755281"/>
    <lineage>
        <taxon>Eukaryota</taxon>
        <taxon>Metazoa</taxon>
        <taxon>Ecdysozoa</taxon>
        <taxon>Arthropoda</taxon>
        <taxon>Hexapoda</taxon>
        <taxon>Insecta</taxon>
        <taxon>Pterygota</taxon>
        <taxon>Neoptera</taxon>
        <taxon>Endopterygota</taxon>
        <taxon>Coleoptera</taxon>
        <taxon>Polyphaga</taxon>
        <taxon>Cucujiformia</taxon>
        <taxon>Tenebrionidae</taxon>
        <taxon>Zophobas</taxon>
    </lineage>
</organism>
<keyword evidence="1" id="KW-0472">Membrane</keyword>
<name>A0AA38IU44_9CUCU</name>
<accession>A0AA38IU44</accession>
<reference evidence="3" key="1">
    <citation type="journal article" date="2023" name="G3 (Bethesda)">
        <title>Whole genome assemblies of Zophobas morio and Tenebrio molitor.</title>
        <authorList>
            <person name="Kaur S."/>
            <person name="Stinson S.A."/>
            <person name="diCenzo G.C."/>
        </authorList>
    </citation>
    <scope>NUCLEOTIDE SEQUENCE</scope>
    <source>
        <strain evidence="3">QUZm001</strain>
    </source>
</reference>
<keyword evidence="1" id="KW-1133">Transmembrane helix</keyword>
<keyword evidence="2" id="KW-0732">Signal</keyword>
<evidence type="ECO:0000313" key="4">
    <source>
        <dbReference type="Proteomes" id="UP001168821"/>
    </source>
</evidence>
<feature type="chain" id="PRO_5041274237" evidence="2">
    <location>
        <begin position="25"/>
        <end position="74"/>
    </location>
</feature>
<dbReference type="AlphaFoldDB" id="A0AA38IU44"/>
<keyword evidence="4" id="KW-1185">Reference proteome</keyword>
<evidence type="ECO:0000256" key="1">
    <source>
        <dbReference type="SAM" id="Phobius"/>
    </source>
</evidence>